<dbReference type="EMBL" id="FOKQ01000020">
    <property type="protein sequence ID" value="SFC76499.1"/>
    <property type="molecule type" value="Genomic_DNA"/>
</dbReference>
<accession>A0A1I1LTX1</accession>
<proteinExistence type="predicted"/>
<evidence type="ECO:0000313" key="2">
    <source>
        <dbReference type="Proteomes" id="UP000182192"/>
    </source>
</evidence>
<name>A0A1I1LTX1_RUMAL</name>
<evidence type="ECO:0000313" key="1">
    <source>
        <dbReference type="EMBL" id="SFC76499.1"/>
    </source>
</evidence>
<sequence>MTVLAWYDIIIHKDNLVLSYFIPIMYRQAIVLKIANGLEFINDEDVIGKWENIGWTENSATVSINDLNDVSGEFHILFFLPNGEPYWIFEGWTKGVLLIHYGGDDPILSYNYEISLISGKHYLFLHLENKTEVFIKRDNIRYNKETLGRHDDINKPFISDNNVFGKWRSVAFVGKAEDFNEDDICQNLYLKFLEFFPDGSLIQSYMDTTWQDKWTKGYIMSIHRTTAAEYYIEKINGTEYLFMEWKKGNYIYGGMKPDYYVFKREK</sequence>
<protein>
    <submittedName>
        <fullName evidence="1">Uncharacterized protein</fullName>
    </submittedName>
</protein>
<gene>
    <name evidence="1" type="ORF">SAMN02910406_02341</name>
</gene>
<reference evidence="1 2" key="1">
    <citation type="submission" date="2016-10" db="EMBL/GenBank/DDBJ databases">
        <authorList>
            <person name="de Groot N.N."/>
        </authorList>
    </citation>
    <scope>NUCLEOTIDE SEQUENCE [LARGE SCALE GENOMIC DNA]</scope>
    <source>
        <strain evidence="1 2">AR67</strain>
    </source>
</reference>
<dbReference type="Proteomes" id="UP000182192">
    <property type="component" value="Unassembled WGS sequence"/>
</dbReference>
<organism evidence="1 2">
    <name type="scientific">Ruminococcus albus</name>
    <dbReference type="NCBI Taxonomy" id="1264"/>
    <lineage>
        <taxon>Bacteria</taxon>
        <taxon>Bacillati</taxon>
        <taxon>Bacillota</taxon>
        <taxon>Clostridia</taxon>
        <taxon>Eubacteriales</taxon>
        <taxon>Oscillospiraceae</taxon>
        <taxon>Ruminococcus</taxon>
    </lineage>
</organism>
<dbReference type="AlphaFoldDB" id="A0A1I1LTX1"/>